<evidence type="ECO:0000256" key="3">
    <source>
        <dbReference type="ARBA" id="ARBA00022723"/>
    </source>
</evidence>
<comment type="cofactor">
    <cofactor evidence="8">
        <name>Mg(2+)</name>
        <dbReference type="ChEBI" id="CHEBI:18420"/>
    </cofactor>
</comment>
<gene>
    <name evidence="8 10" type="primary">acpS</name>
    <name evidence="10" type="ORF">CQA53_08430</name>
</gene>
<dbReference type="Proteomes" id="UP000256379">
    <property type="component" value="Unassembled WGS sequence"/>
</dbReference>
<dbReference type="InterPro" id="IPR037143">
    <property type="entry name" value="4-PPantetheinyl_Trfase_dom_sf"/>
</dbReference>
<dbReference type="EC" id="2.7.8.7" evidence="8"/>
<feature type="domain" description="4'-phosphopantetheinyl transferase" evidence="9">
    <location>
        <begin position="124"/>
        <end position="174"/>
    </location>
</feature>
<evidence type="ECO:0000256" key="8">
    <source>
        <dbReference type="HAMAP-Rule" id="MF_00101"/>
    </source>
</evidence>
<dbReference type="RefSeq" id="WP_115543567.1">
    <property type="nucleotide sequence ID" value="NZ_NXLQ01000023.1"/>
</dbReference>
<dbReference type="SUPFAM" id="SSF56214">
    <property type="entry name" value="4'-phosphopantetheinyl transferase"/>
    <property type="match status" value="2"/>
</dbReference>
<keyword evidence="11" id="KW-1185">Reference proteome</keyword>
<keyword evidence="1 8" id="KW-0444">Lipid biosynthesis</keyword>
<evidence type="ECO:0000256" key="1">
    <source>
        <dbReference type="ARBA" id="ARBA00022516"/>
    </source>
</evidence>
<dbReference type="HAMAP" id="MF_00101">
    <property type="entry name" value="AcpS"/>
    <property type="match status" value="1"/>
</dbReference>
<sequence>MNFEIGTDIVSIARIEKAVEKHGLNFLQRFLLPSEILLACKNTDYLLNLFLESKSEQENKQDIKKNQKIIQLNNIICLPTHKAINTENLLFSEKDKQRYSKCSDMLFSFLHTNFDKMYFMLPTLAGFWSIKESCSKALGVGIGESLSFHDMCIFKDSKGKPHLALHERMLKTWNLKKASISITHDNGMAFSVCVIIF</sequence>
<comment type="catalytic activity">
    <reaction evidence="8">
        <text>apo-[ACP] + CoA = holo-[ACP] + adenosine 3',5'-bisphosphate + H(+)</text>
        <dbReference type="Rhea" id="RHEA:12068"/>
        <dbReference type="Rhea" id="RHEA-COMP:9685"/>
        <dbReference type="Rhea" id="RHEA-COMP:9690"/>
        <dbReference type="ChEBI" id="CHEBI:15378"/>
        <dbReference type="ChEBI" id="CHEBI:29999"/>
        <dbReference type="ChEBI" id="CHEBI:57287"/>
        <dbReference type="ChEBI" id="CHEBI:58343"/>
        <dbReference type="ChEBI" id="CHEBI:64479"/>
        <dbReference type="EC" id="2.7.8.7"/>
    </reaction>
</comment>
<protein>
    <recommendedName>
        <fullName evidence="8">Holo-[acyl-carrier-protein] synthase</fullName>
        <shortName evidence="8">Holo-ACP synthase</shortName>
        <ecNumber evidence="8">2.7.8.7</ecNumber>
    </recommendedName>
    <alternativeName>
        <fullName evidence="8">4'-phosphopantetheinyl transferase AcpS</fullName>
    </alternativeName>
</protein>
<evidence type="ECO:0000259" key="9">
    <source>
        <dbReference type="Pfam" id="PF01648"/>
    </source>
</evidence>
<organism evidence="10 11">
    <name type="scientific">Helicobacter didelphidarum</name>
    <dbReference type="NCBI Taxonomy" id="2040648"/>
    <lineage>
        <taxon>Bacteria</taxon>
        <taxon>Pseudomonadati</taxon>
        <taxon>Campylobacterota</taxon>
        <taxon>Epsilonproteobacteria</taxon>
        <taxon>Campylobacterales</taxon>
        <taxon>Helicobacteraceae</taxon>
        <taxon>Helicobacter</taxon>
    </lineage>
</organism>
<comment type="caution">
    <text evidence="10">The sequence shown here is derived from an EMBL/GenBank/DDBJ whole genome shotgun (WGS) entry which is preliminary data.</text>
</comment>
<dbReference type="OrthoDB" id="517356at2"/>
<dbReference type="GO" id="GO:0000287">
    <property type="term" value="F:magnesium ion binding"/>
    <property type="evidence" value="ECO:0007669"/>
    <property type="project" value="UniProtKB-UniRule"/>
</dbReference>
<evidence type="ECO:0000256" key="4">
    <source>
        <dbReference type="ARBA" id="ARBA00022832"/>
    </source>
</evidence>
<dbReference type="GO" id="GO:0006633">
    <property type="term" value="P:fatty acid biosynthetic process"/>
    <property type="evidence" value="ECO:0007669"/>
    <property type="project" value="UniProtKB-UniRule"/>
</dbReference>
<comment type="similarity">
    <text evidence="8">Belongs to the P-Pant transferase superfamily. AcpS family.</text>
</comment>
<evidence type="ECO:0000256" key="5">
    <source>
        <dbReference type="ARBA" id="ARBA00022842"/>
    </source>
</evidence>
<evidence type="ECO:0000256" key="2">
    <source>
        <dbReference type="ARBA" id="ARBA00022679"/>
    </source>
</evidence>
<feature type="binding site" evidence="8">
    <location>
        <position position="8"/>
    </location>
    <ligand>
        <name>Mg(2+)</name>
        <dbReference type="ChEBI" id="CHEBI:18420"/>
    </ligand>
</feature>
<feature type="binding site" evidence="8">
    <location>
        <position position="132"/>
    </location>
    <ligand>
        <name>Mg(2+)</name>
        <dbReference type="ChEBI" id="CHEBI:18420"/>
    </ligand>
</feature>
<comment type="subcellular location">
    <subcellularLocation>
        <location evidence="8">Cytoplasm</location>
    </subcellularLocation>
</comment>
<reference evidence="10 11" key="1">
    <citation type="submission" date="2018-04" db="EMBL/GenBank/DDBJ databases">
        <title>Novel Campyloabacter and Helicobacter Species and Strains.</title>
        <authorList>
            <person name="Mannion A.J."/>
            <person name="Shen Z."/>
            <person name="Fox J.G."/>
        </authorList>
    </citation>
    <scope>NUCLEOTIDE SEQUENCE [LARGE SCALE GENOMIC DNA]</scope>
    <source>
        <strain evidence="10 11">MIT 17-337</strain>
    </source>
</reference>
<evidence type="ECO:0000313" key="11">
    <source>
        <dbReference type="Proteomes" id="UP000256379"/>
    </source>
</evidence>
<evidence type="ECO:0000313" key="10">
    <source>
        <dbReference type="EMBL" id="RDU63583.1"/>
    </source>
</evidence>
<dbReference type="InterPro" id="IPR002582">
    <property type="entry name" value="ACPS"/>
</dbReference>
<dbReference type="Pfam" id="PF01648">
    <property type="entry name" value="ACPS"/>
    <property type="match status" value="1"/>
</dbReference>
<name>A0A3D8IED3_9HELI</name>
<keyword evidence="4 8" id="KW-0276">Fatty acid metabolism</keyword>
<dbReference type="AlphaFoldDB" id="A0A3D8IED3"/>
<proteinExistence type="inferred from homology"/>
<keyword evidence="6 8" id="KW-0443">Lipid metabolism</keyword>
<evidence type="ECO:0000256" key="6">
    <source>
        <dbReference type="ARBA" id="ARBA00023098"/>
    </source>
</evidence>
<dbReference type="GO" id="GO:0005737">
    <property type="term" value="C:cytoplasm"/>
    <property type="evidence" value="ECO:0007669"/>
    <property type="project" value="UniProtKB-SubCell"/>
</dbReference>
<keyword evidence="8" id="KW-0963">Cytoplasm</keyword>
<dbReference type="Gene3D" id="3.90.470.20">
    <property type="entry name" value="4'-phosphopantetheinyl transferase domain"/>
    <property type="match status" value="1"/>
</dbReference>
<evidence type="ECO:0000256" key="7">
    <source>
        <dbReference type="ARBA" id="ARBA00023160"/>
    </source>
</evidence>
<keyword evidence="2 8" id="KW-0808">Transferase</keyword>
<keyword evidence="7 8" id="KW-0275">Fatty acid biosynthesis</keyword>
<dbReference type="EMBL" id="NXLQ01000023">
    <property type="protein sequence ID" value="RDU63583.1"/>
    <property type="molecule type" value="Genomic_DNA"/>
</dbReference>
<dbReference type="GO" id="GO:0008897">
    <property type="term" value="F:holo-[acyl-carrier-protein] synthase activity"/>
    <property type="evidence" value="ECO:0007669"/>
    <property type="project" value="UniProtKB-UniRule"/>
</dbReference>
<dbReference type="NCBIfam" id="TIGR00516">
    <property type="entry name" value="acpS"/>
    <property type="match status" value="1"/>
</dbReference>
<accession>A0A3D8IED3</accession>
<keyword evidence="5 8" id="KW-0460">Magnesium</keyword>
<dbReference type="InterPro" id="IPR004568">
    <property type="entry name" value="Ppantetheine-prot_Trfase_dom"/>
</dbReference>
<comment type="function">
    <text evidence="8">Transfers the 4'-phosphopantetheine moiety from coenzyme A to a Ser of acyl-carrier-protein.</text>
</comment>
<keyword evidence="3 8" id="KW-0479">Metal-binding</keyword>
<dbReference type="NCBIfam" id="TIGR00556">
    <property type="entry name" value="pantethn_trn"/>
    <property type="match status" value="1"/>
</dbReference>
<dbReference type="InterPro" id="IPR008278">
    <property type="entry name" value="4-PPantetheinyl_Trfase_dom"/>
</dbReference>